<dbReference type="GO" id="GO:0005773">
    <property type="term" value="C:vacuole"/>
    <property type="evidence" value="ECO:0007669"/>
    <property type="project" value="TreeGrafter"/>
</dbReference>
<dbReference type="SUPFAM" id="SSF52317">
    <property type="entry name" value="Class I glutamine amidotransferase-like"/>
    <property type="match status" value="1"/>
</dbReference>
<comment type="similarity">
    <text evidence="2">Belongs to the peptidase C26 family.</text>
</comment>
<dbReference type="GO" id="GO:0034722">
    <property type="term" value="F:gamma-glutamyl-peptidase activity"/>
    <property type="evidence" value="ECO:0007669"/>
    <property type="project" value="UniProtKB-UniRule"/>
</dbReference>
<keyword evidence="6 8" id="KW-0378">Hydrolase</keyword>
<feature type="compositionally biased region" description="Low complexity" evidence="9">
    <location>
        <begin position="104"/>
        <end position="113"/>
    </location>
</feature>
<dbReference type="Proteomes" id="UP000283509">
    <property type="component" value="Unassembled WGS sequence"/>
</dbReference>
<comment type="catalytic activity">
    <reaction evidence="8">
        <text>(6S)-5,6,7,8-tetrahydrofolyl-(gamma-L-Glu)(n) + (n-1) H2O = (6S)-5,6,7,8-tetrahydrofolate + (n-1) L-glutamate</text>
        <dbReference type="Rhea" id="RHEA:56784"/>
        <dbReference type="Rhea" id="RHEA-COMP:14738"/>
        <dbReference type="ChEBI" id="CHEBI:15377"/>
        <dbReference type="ChEBI" id="CHEBI:29985"/>
        <dbReference type="ChEBI" id="CHEBI:57453"/>
        <dbReference type="ChEBI" id="CHEBI:141005"/>
        <dbReference type="EC" id="3.4.19.9"/>
    </reaction>
</comment>
<evidence type="ECO:0000313" key="11">
    <source>
        <dbReference type="Proteomes" id="UP000283509"/>
    </source>
</evidence>
<evidence type="ECO:0000313" key="10">
    <source>
        <dbReference type="EMBL" id="ROT81015.1"/>
    </source>
</evidence>
<gene>
    <name evidence="10" type="ORF">C7M84_000243</name>
</gene>
<keyword evidence="5" id="KW-0732">Signal</keyword>
<comment type="subcellular location">
    <subcellularLocation>
        <location evidence="1">Secreted</location>
        <location evidence="1">Extracellular space</location>
    </subcellularLocation>
</comment>
<evidence type="ECO:0000256" key="9">
    <source>
        <dbReference type="SAM" id="MobiDB-lite"/>
    </source>
</evidence>
<dbReference type="AlphaFoldDB" id="A0A3R7QWR3"/>
<dbReference type="InterPro" id="IPR029062">
    <property type="entry name" value="Class_I_gatase-like"/>
</dbReference>
<sequence length="562" mass="60938">MKLTQDLRGKKEAERVGFSHFHRACLWKWTLRRIIETSLQDGMQARWSLTLALAALGSVASPSPVPELNDRPIIGILAQEMDASLAAAVRGAPSPPSDGRLRRSLASPAAASRAAEDATKVTEPQGGLQNYEYLTFEEADELQKPEVDIVPNAEAEERAPAGASVPAPGLAAMTTSPEAPLSSTPTESPKTYIAASYVKFVEAAGARVVPILVNQDQEYYERLLSSINGVLFPGGDVAIDQTSGFGRAGKLIYDTAVQMNKGGDVFPLWGTCLGFELLMGLAANGEEIRTRCMAQNSADHVKLDHDYAEGHLLRHLPKTLLKALITKPVTANFHHYCVTPKNFSDYGVDKVYRPLAYSCDKRGVEYVAAAEGRDYPFFAVQFHPEKAPYEWTTAPGHNEIPHTRDAVRLSAFMADVFVGKVPPFLFPLHPCLSLPFPSSLLPTPYFSPPPSPPLPSSSLPPPSPPTLYSLSRSPFPSSPSLPLLLPLLPASPLPAQPTPILSSVRGAHKILMDAPRRVPGRGSSCYGDLCALLDAHVVARSSLFCFVSCDFFDRLLSLYLSK</sequence>
<protein>
    <recommendedName>
        <fullName evidence="3 8">folate gamma-glutamyl hydrolase</fullName>
        <ecNumber evidence="3 8">3.4.19.9</ecNumber>
    </recommendedName>
</protein>
<evidence type="ECO:0000256" key="3">
    <source>
        <dbReference type="ARBA" id="ARBA00012886"/>
    </source>
</evidence>
<keyword evidence="11" id="KW-1185">Reference proteome</keyword>
<feature type="active site" description="Nucleophile" evidence="7 8">
    <location>
        <position position="272"/>
    </location>
</feature>
<dbReference type="PROSITE" id="PS51273">
    <property type="entry name" value="GATASE_TYPE_1"/>
    <property type="match status" value="1"/>
</dbReference>
<comment type="caution">
    <text evidence="10">The sequence shown here is derived from an EMBL/GenBank/DDBJ whole genome shotgun (WGS) entry which is preliminary data.</text>
</comment>
<dbReference type="EMBL" id="QCYY01001036">
    <property type="protein sequence ID" value="ROT81015.1"/>
    <property type="molecule type" value="Genomic_DNA"/>
</dbReference>
<dbReference type="Gene3D" id="3.40.50.880">
    <property type="match status" value="1"/>
</dbReference>
<feature type="active site" description="Proton donor" evidence="7">
    <location>
        <position position="383"/>
    </location>
</feature>
<reference evidence="10 11" key="2">
    <citation type="submission" date="2019-01" db="EMBL/GenBank/DDBJ databases">
        <title>The decoding of complex shrimp genome reveals the adaptation for benthos swimmer, frequently molting mechanism and breeding impact on genome.</title>
        <authorList>
            <person name="Sun Y."/>
            <person name="Gao Y."/>
            <person name="Yu Y."/>
        </authorList>
    </citation>
    <scope>NUCLEOTIDE SEQUENCE [LARGE SCALE GENOMIC DNA]</scope>
    <source>
        <tissue evidence="10">Muscle</tissue>
    </source>
</reference>
<evidence type="ECO:0000256" key="4">
    <source>
        <dbReference type="ARBA" id="ARBA00022525"/>
    </source>
</evidence>
<keyword evidence="4" id="KW-0964">Secreted</keyword>
<organism evidence="10 11">
    <name type="scientific">Penaeus vannamei</name>
    <name type="common">Whiteleg shrimp</name>
    <name type="synonym">Litopenaeus vannamei</name>
    <dbReference type="NCBI Taxonomy" id="6689"/>
    <lineage>
        <taxon>Eukaryota</taxon>
        <taxon>Metazoa</taxon>
        <taxon>Ecdysozoa</taxon>
        <taxon>Arthropoda</taxon>
        <taxon>Crustacea</taxon>
        <taxon>Multicrustacea</taxon>
        <taxon>Malacostraca</taxon>
        <taxon>Eumalacostraca</taxon>
        <taxon>Eucarida</taxon>
        <taxon>Decapoda</taxon>
        <taxon>Dendrobranchiata</taxon>
        <taxon>Penaeoidea</taxon>
        <taxon>Penaeidae</taxon>
        <taxon>Penaeus</taxon>
    </lineage>
</organism>
<reference evidence="10 11" key="1">
    <citation type="submission" date="2018-04" db="EMBL/GenBank/DDBJ databases">
        <authorList>
            <person name="Zhang X."/>
            <person name="Yuan J."/>
            <person name="Li F."/>
            <person name="Xiang J."/>
        </authorList>
    </citation>
    <scope>NUCLEOTIDE SEQUENCE [LARGE SCALE GENOMIC DNA]</scope>
    <source>
        <tissue evidence="10">Muscle</tissue>
    </source>
</reference>
<evidence type="ECO:0000256" key="6">
    <source>
        <dbReference type="ARBA" id="ARBA00022801"/>
    </source>
</evidence>
<feature type="region of interest" description="Disordered" evidence="9">
    <location>
        <begin position="89"/>
        <end position="126"/>
    </location>
</feature>
<evidence type="ECO:0000256" key="1">
    <source>
        <dbReference type="ARBA" id="ARBA00004239"/>
    </source>
</evidence>
<proteinExistence type="inferred from homology"/>
<evidence type="ECO:0000256" key="2">
    <source>
        <dbReference type="ARBA" id="ARBA00011083"/>
    </source>
</evidence>
<dbReference type="GO" id="GO:0005576">
    <property type="term" value="C:extracellular region"/>
    <property type="evidence" value="ECO:0007669"/>
    <property type="project" value="UniProtKB-SubCell"/>
</dbReference>
<dbReference type="GO" id="GO:0046900">
    <property type="term" value="P:tetrahydrofolylpolyglutamate metabolic process"/>
    <property type="evidence" value="ECO:0007669"/>
    <property type="project" value="TreeGrafter"/>
</dbReference>
<dbReference type="EC" id="3.4.19.9" evidence="3 8"/>
<dbReference type="PROSITE" id="PS51275">
    <property type="entry name" value="PEPTIDASE_C26_GGH"/>
    <property type="match status" value="1"/>
</dbReference>
<dbReference type="Pfam" id="PF07722">
    <property type="entry name" value="Peptidase_C26"/>
    <property type="match status" value="1"/>
</dbReference>
<dbReference type="STRING" id="6689.A0A3R7QWR3"/>
<evidence type="ECO:0000256" key="7">
    <source>
        <dbReference type="PIRSR" id="PIRSR615527-1"/>
    </source>
</evidence>
<dbReference type="PANTHER" id="PTHR11315:SF0">
    <property type="entry name" value="FOLATE GAMMA-GLUTAMYL HYDROLASE"/>
    <property type="match status" value="1"/>
</dbReference>
<evidence type="ECO:0000256" key="5">
    <source>
        <dbReference type="ARBA" id="ARBA00022729"/>
    </source>
</evidence>
<evidence type="ECO:0000256" key="8">
    <source>
        <dbReference type="PROSITE-ProRule" id="PRU00607"/>
    </source>
</evidence>
<dbReference type="OrthoDB" id="64220at2759"/>
<dbReference type="InterPro" id="IPR011697">
    <property type="entry name" value="Peptidase_C26"/>
</dbReference>
<dbReference type="InterPro" id="IPR015527">
    <property type="entry name" value="Pept_C26_g-glut_hydrolase"/>
</dbReference>
<accession>A0A3R7QWR3</accession>
<feature type="active site" evidence="8">
    <location>
        <position position="383"/>
    </location>
</feature>
<dbReference type="PANTHER" id="PTHR11315">
    <property type="entry name" value="PROTEASE FAMILY C26 GAMMA-GLUTAMYL HYDROLASE"/>
    <property type="match status" value="1"/>
</dbReference>
<name>A0A3R7QWR3_PENVA</name>